<dbReference type="Proteomes" id="UP000006365">
    <property type="component" value="Chromosome"/>
</dbReference>
<evidence type="ECO:0000313" key="2">
    <source>
        <dbReference type="Proteomes" id="UP000006365"/>
    </source>
</evidence>
<dbReference type="EMBL" id="CP002364">
    <property type="protein sequence ID" value="ADW17382.1"/>
    <property type="molecule type" value="Genomic_DNA"/>
</dbReference>
<keyword evidence="2" id="KW-1185">Reference proteome</keyword>
<protein>
    <submittedName>
        <fullName evidence="1">Uncharacterized protein</fullName>
    </submittedName>
</protein>
<dbReference type="RefSeq" id="WP_015723924.1">
    <property type="nucleotide sequence ID" value="NC_014972.1"/>
</dbReference>
<gene>
    <name evidence="1" type="ordered locus">Despr_1214</name>
</gene>
<dbReference type="KEGG" id="dpr:Despr_1214"/>
<accession>A0A7U4DNW3</accession>
<evidence type="ECO:0000313" key="1">
    <source>
        <dbReference type="EMBL" id="ADW17382.1"/>
    </source>
</evidence>
<dbReference type="AlphaFoldDB" id="A0A7U4DNW3"/>
<sequence>MFRMINLDATHADALLKEFDAKTTLDDRYTIDLLCCQSLVHGADGRAPASTLLAGRLGLTRSCFATARCHSEQEGVARGLALLTASGIWVLNSGSFAIGTRQETTTVQFALIRKRNASVLVLNVHLASVALIRNMQLAALFTHPLLREPYGAVALCADRAAALHAKEWQVLTAPSRYATHHVQEDAPGGMLCLLHARFAPIARVSVAACPSDLPGITLEFDVEPLRATKSNRPAFPLSFREQWLGYREHRSFA</sequence>
<organism evidence="1 2">
    <name type="scientific">Desulfobulbus propionicus (strain ATCC 33891 / DSM 2032 / VKM B-1956 / 1pr3)</name>
    <dbReference type="NCBI Taxonomy" id="577650"/>
    <lineage>
        <taxon>Bacteria</taxon>
        <taxon>Pseudomonadati</taxon>
        <taxon>Thermodesulfobacteriota</taxon>
        <taxon>Desulfobulbia</taxon>
        <taxon>Desulfobulbales</taxon>
        <taxon>Desulfobulbaceae</taxon>
        <taxon>Desulfobulbus</taxon>
    </lineage>
</organism>
<reference evidence="1 2" key="1">
    <citation type="journal article" date="2011" name="Stand. Genomic Sci.">
        <title>Complete genome sequence of Desulfobulbus propionicus type strain (1pr3).</title>
        <authorList>
            <person name="Pagani I."/>
            <person name="Lapidus A."/>
            <person name="Nolan M."/>
            <person name="Lucas S."/>
            <person name="Hammon N."/>
            <person name="Deshpande S."/>
            <person name="Cheng J.F."/>
            <person name="Chertkov O."/>
            <person name="Davenport K."/>
            <person name="Tapia R."/>
            <person name="Han C."/>
            <person name="Goodwin L."/>
            <person name="Pitluck S."/>
            <person name="Liolios K."/>
            <person name="Mavromatis K."/>
            <person name="Ivanova N."/>
            <person name="Mikhailova N."/>
            <person name="Pati A."/>
            <person name="Chen A."/>
            <person name="Palaniappan K."/>
            <person name="Land M."/>
            <person name="Hauser L."/>
            <person name="Chang Y.J."/>
            <person name="Jeffries C.D."/>
            <person name="Detter J.C."/>
            <person name="Brambilla E."/>
            <person name="Kannan K.P."/>
            <person name="Djao O.D."/>
            <person name="Rohde M."/>
            <person name="Pukall R."/>
            <person name="Spring S."/>
            <person name="Goker M."/>
            <person name="Sikorski J."/>
            <person name="Woyke T."/>
            <person name="Bristow J."/>
            <person name="Eisen J.A."/>
            <person name="Markowitz V."/>
            <person name="Hugenholtz P."/>
            <person name="Kyrpides N.C."/>
            <person name="Klenk H.P."/>
        </authorList>
    </citation>
    <scope>NUCLEOTIDE SEQUENCE [LARGE SCALE GENOMIC DNA]</scope>
    <source>
        <strain evidence="2">ATCC 33891 / DSM 2032 / 1pr3</strain>
    </source>
</reference>
<proteinExistence type="predicted"/>
<name>A0A7U4DNW3_DESPD</name>